<evidence type="ECO:0000256" key="4">
    <source>
        <dbReference type="ARBA" id="ARBA00038735"/>
    </source>
</evidence>
<dbReference type="EMBL" id="CP013251">
    <property type="protein sequence ID" value="AMO58755.1"/>
    <property type="molecule type" value="Genomic_DNA"/>
</dbReference>
<comment type="subunit">
    <text evidence="4">Heterodimer of an alpha subunit and a beta subunit processed from the same precursor.</text>
</comment>
<protein>
    <submittedName>
        <fullName evidence="8">Penicillin amidase</fullName>
        <ecNumber evidence="8">3.5.1.11</ecNumber>
    </submittedName>
</protein>
<dbReference type="PANTHER" id="PTHR34218:SF4">
    <property type="entry name" value="ACYL-HOMOSERINE LACTONE ACYLASE QUIP"/>
    <property type="match status" value="1"/>
</dbReference>
<keyword evidence="7" id="KW-0812">Transmembrane</keyword>
<keyword evidence="6" id="KW-0479">Metal-binding</keyword>
<dbReference type="EC" id="3.5.1.11" evidence="8"/>
<dbReference type="InterPro" id="IPR043146">
    <property type="entry name" value="Penicillin_amidase_N_B-knob"/>
</dbReference>
<feature type="binding site" evidence="6">
    <location>
        <position position="379"/>
    </location>
    <ligand>
        <name>Ca(2+)</name>
        <dbReference type="ChEBI" id="CHEBI:29108"/>
    </ligand>
</feature>
<comment type="cofactor">
    <cofactor evidence="6">
        <name>Ca(2+)</name>
        <dbReference type="ChEBI" id="CHEBI:29108"/>
    </cofactor>
    <text evidence="6">Binds 1 Ca(2+) ion per dimer.</text>
</comment>
<dbReference type="Gene3D" id="1.10.1400.10">
    <property type="match status" value="1"/>
</dbReference>
<dbReference type="GO" id="GO:0046872">
    <property type="term" value="F:metal ion binding"/>
    <property type="evidence" value="ECO:0007669"/>
    <property type="project" value="UniProtKB-KW"/>
</dbReference>
<comment type="similarity">
    <text evidence="1">Belongs to the peptidase S45 family.</text>
</comment>
<dbReference type="Gene3D" id="2.30.120.10">
    <property type="match status" value="1"/>
</dbReference>
<evidence type="ECO:0000313" key="8">
    <source>
        <dbReference type="EMBL" id="AMO58755.1"/>
    </source>
</evidence>
<evidence type="ECO:0000256" key="5">
    <source>
        <dbReference type="PIRSR" id="PIRSR001227-1"/>
    </source>
</evidence>
<dbReference type="InterPro" id="IPR023343">
    <property type="entry name" value="Penicillin_amidase_dom1"/>
</dbReference>
<dbReference type="Gene3D" id="3.60.20.10">
    <property type="entry name" value="Glutamine Phosphoribosylpyrophosphate, subunit 1, domain 1"/>
    <property type="match status" value="1"/>
</dbReference>
<dbReference type="InterPro" id="IPR029055">
    <property type="entry name" value="Ntn_hydrolases_N"/>
</dbReference>
<dbReference type="Pfam" id="PF01804">
    <property type="entry name" value="Penicil_amidase"/>
    <property type="match status" value="1"/>
</dbReference>
<dbReference type="GO" id="GO:0008953">
    <property type="term" value="F:penicillin amidase activity"/>
    <property type="evidence" value="ECO:0007669"/>
    <property type="project" value="UniProtKB-EC"/>
</dbReference>
<keyword evidence="6" id="KW-0106">Calcium</keyword>
<dbReference type="PIRSF" id="PIRSF001227">
    <property type="entry name" value="Pen_acylase"/>
    <property type="match status" value="1"/>
</dbReference>
<keyword evidence="3" id="KW-0865">Zymogen</keyword>
<dbReference type="AlphaFoldDB" id="A0A142BJ29"/>
<feature type="binding site" evidence="6">
    <location>
        <position position="378"/>
    </location>
    <ligand>
        <name>Ca(2+)</name>
        <dbReference type="ChEBI" id="CHEBI:29108"/>
    </ligand>
</feature>
<dbReference type="PATRIC" id="fig|570277.3.peg.5198"/>
<dbReference type="InterPro" id="IPR002692">
    <property type="entry name" value="S45"/>
</dbReference>
<sequence>MDKQHQPYFLFPVMLRLPLKKIIIKTGSVMSLFLKTRSPKQRWLVRVLLLVLALLLILVLWSVNTLRSSLPVLDGDVWVQGVDDPVIVERDYYGVPTITGNNRTDVAFATGYLHAQERFFQMDLGRRNSDGELSELVGSIALEHDKKQRKHRFRLVAQQAAQLLSEKHQNILNAYTRGVNAGLTDLGSKPFEYWLLNVKPQPWLNEDTFLTVFSMYLDLNDGDAHLDNTKGYLEQVASREVIEFLSPLPTRWDSPLVEDNLLAPALPASDQVNLRSKPLMTYKHLTGERFEDAVLGSNNWAVSGALTSHGGALVENDMHLNHRVPNVWYRAQFRYPHPEDSLKEVKITGVSLPGTPIIVVGSNGSVAWSFTNSYGDWVDLISLDMEGNVYQTPEGNESLYQWSETIAVKGQKPVTVDYQATRWGPVVESLFGNTSYALRWTAHNPNATNLNLIELESATTVEQAMTIANASGIPPQNFTAGDSKGNIGWTIAGRMPSKLELDSTYPVPWAQADAQWSRWLTPEEYPAVMNPESNRIWTANARVASGENLKKLGNGGYAPGPRQLQIRNALMGLDQANEAAMMTIALDHRAIYMSEWRNLAMKTLTESARAGNRSRQSFYQYLSEWSGKAGVDDVGYRLARELNDSVMLKIQQSLGRYFYSLSGQTLPESTASDYDDGWMQKLNHDEEMIWRLLDERPLHWLSPKYESWDDLLLESIDDVIRDLGGETALARATWGQRNTAKINHPLSSAIPVIGQWLNMPAVPLTGDLWMPKAQQLSSGVSERIIVAPGREEDGIFHMPGGQSGHPLSPFYNRGYMDWVKGDKTPFLPQKTLHTLTLQPR</sequence>
<dbReference type="CDD" id="cd03747">
    <property type="entry name" value="Ntn_PGA_like"/>
    <property type="match status" value="1"/>
</dbReference>
<gene>
    <name evidence="8" type="primary">quiP</name>
    <name evidence="8" type="ORF">EZMO1_4861</name>
</gene>
<dbReference type="SUPFAM" id="SSF56235">
    <property type="entry name" value="N-terminal nucleophile aminohydrolases (Ntn hydrolases)"/>
    <property type="match status" value="1"/>
</dbReference>
<evidence type="ECO:0000256" key="2">
    <source>
        <dbReference type="ARBA" id="ARBA00022801"/>
    </source>
</evidence>
<proteinExistence type="inferred from homology"/>
<dbReference type="OrthoDB" id="9760084at2"/>
<organism evidence="8 9">
    <name type="scientific">Endozoicomonas montiporae CL-33</name>
    <dbReference type="NCBI Taxonomy" id="570277"/>
    <lineage>
        <taxon>Bacteria</taxon>
        <taxon>Pseudomonadati</taxon>
        <taxon>Pseudomonadota</taxon>
        <taxon>Gammaproteobacteria</taxon>
        <taxon>Oceanospirillales</taxon>
        <taxon>Endozoicomonadaceae</taxon>
        <taxon>Endozoicomonas</taxon>
    </lineage>
</organism>
<reference evidence="8 9" key="1">
    <citation type="journal article" date="2016" name="Front. Microbiol.">
        <title>Genomic Insight into the Host-Endosymbiont Relationship of Endozoicomonas montiporae CL-33(T) with its Coral Host.</title>
        <authorList>
            <person name="Ding J.-Y."/>
            <person name="Shiu J.-H."/>
            <person name="Chen W.-M."/>
            <person name="Chiang Y.-R."/>
            <person name="Tang S.-L."/>
        </authorList>
    </citation>
    <scope>NUCLEOTIDE SEQUENCE [LARGE SCALE GENOMIC DNA]</scope>
    <source>
        <strain evidence="8 9">CL-33</strain>
    </source>
</reference>
<dbReference type="STRING" id="570277.EZMO1_4861"/>
<evidence type="ECO:0000256" key="1">
    <source>
        <dbReference type="ARBA" id="ARBA00006586"/>
    </source>
</evidence>
<feature type="transmembrane region" description="Helical" evidence="7">
    <location>
        <begin position="43"/>
        <end position="63"/>
    </location>
</feature>
<keyword evidence="2 8" id="KW-0378">Hydrolase</keyword>
<evidence type="ECO:0000256" key="6">
    <source>
        <dbReference type="PIRSR" id="PIRSR001227-2"/>
    </source>
</evidence>
<dbReference type="GO" id="GO:0017000">
    <property type="term" value="P:antibiotic biosynthetic process"/>
    <property type="evidence" value="ECO:0007669"/>
    <property type="project" value="InterPro"/>
</dbReference>
<keyword evidence="7" id="KW-0472">Membrane</keyword>
<dbReference type="Proteomes" id="UP000071065">
    <property type="component" value="Chromosome"/>
</dbReference>
<feature type="active site" description="Nucleophile" evidence="5">
    <location>
        <position position="297"/>
    </location>
</feature>
<dbReference type="InterPro" id="IPR014395">
    <property type="entry name" value="Pen/GL7ACA/AHL_acylase"/>
</dbReference>
<name>A0A142BJ29_9GAMM</name>
<dbReference type="Gene3D" id="1.10.439.10">
    <property type="entry name" value="Penicillin Amidohydrolase, domain 1"/>
    <property type="match status" value="1"/>
</dbReference>
<keyword evidence="7" id="KW-1133">Transmembrane helix</keyword>
<evidence type="ECO:0000256" key="3">
    <source>
        <dbReference type="ARBA" id="ARBA00023145"/>
    </source>
</evidence>
<evidence type="ECO:0000313" key="9">
    <source>
        <dbReference type="Proteomes" id="UP000071065"/>
    </source>
</evidence>
<dbReference type="PANTHER" id="PTHR34218">
    <property type="entry name" value="PEPTIDASE S45 PENICILLIN AMIDASE"/>
    <property type="match status" value="1"/>
</dbReference>
<feature type="binding site" evidence="6">
    <location>
        <position position="376"/>
    </location>
    <ligand>
        <name>Ca(2+)</name>
        <dbReference type="ChEBI" id="CHEBI:29108"/>
    </ligand>
</feature>
<accession>A0A142BJ29</accession>
<evidence type="ECO:0000256" key="7">
    <source>
        <dbReference type="SAM" id="Phobius"/>
    </source>
</evidence>
<dbReference type="InterPro" id="IPR043147">
    <property type="entry name" value="Penicillin_amidase_A-knob"/>
</dbReference>
<dbReference type="KEGG" id="emp:EZMO1_4861"/>